<keyword evidence="2" id="KW-1185">Reference proteome</keyword>
<protein>
    <submittedName>
        <fullName evidence="1">Uncharacterized protein</fullName>
    </submittedName>
</protein>
<dbReference type="AlphaFoldDB" id="A0A081NY92"/>
<evidence type="ECO:0000313" key="1">
    <source>
        <dbReference type="EMBL" id="KEQ23415.1"/>
    </source>
</evidence>
<dbReference type="EMBL" id="JNVM01000022">
    <property type="protein sequence ID" value="KEQ23415.1"/>
    <property type="molecule type" value="Genomic_DNA"/>
</dbReference>
<dbReference type="RefSeq" id="WP_036688576.1">
    <property type="nucleotide sequence ID" value="NZ_FYEP01000001.1"/>
</dbReference>
<comment type="caution">
    <text evidence="1">The sequence shown here is derived from an EMBL/GenBank/DDBJ whole genome shotgun (WGS) entry which is preliminary data.</text>
</comment>
<gene>
    <name evidence="1" type="ORF">ET33_16415</name>
</gene>
<name>A0A081NY92_9BACL</name>
<sequence>MAMPQQKLEQSHQVEISPEYDKLFDGDLTTANGTMYRRQMTVADCDRLFEYGAISTIGKE</sequence>
<reference evidence="1 2" key="1">
    <citation type="submission" date="2014-06" db="EMBL/GenBank/DDBJ databases">
        <title>Draft genome sequence of Paenibacillus sp. MSt1.</title>
        <authorList>
            <person name="Aw Y.K."/>
            <person name="Ong K.S."/>
            <person name="Gan H.M."/>
            <person name="Lee S.M."/>
        </authorList>
    </citation>
    <scope>NUCLEOTIDE SEQUENCE [LARGE SCALE GENOMIC DNA]</scope>
    <source>
        <strain evidence="1 2">MSt1</strain>
    </source>
</reference>
<proteinExistence type="predicted"/>
<accession>A0A081NY92</accession>
<organism evidence="1 2">
    <name type="scientific">Paenibacillus tyrfis</name>
    <dbReference type="NCBI Taxonomy" id="1501230"/>
    <lineage>
        <taxon>Bacteria</taxon>
        <taxon>Bacillati</taxon>
        <taxon>Bacillota</taxon>
        <taxon>Bacilli</taxon>
        <taxon>Bacillales</taxon>
        <taxon>Paenibacillaceae</taxon>
        <taxon>Paenibacillus</taxon>
    </lineage>
</organism>
<dbReference type="Proteomes" id="UP000028123">
    <property type="component" value="Unassembled WGS sequence"/>
</dbReference>
<dbReference type="OrthoDB" id="9933271at2"/>
<evidence type="ECO:0000313" key="2">
    <source>
        <dbReference type="Proteomes" id="UP000028123"/>
    </source>
</evidence>